<sequence>MDEKRRSLVSRRLNFIAQTRINADHLSFDYTKHQRAVLAQSLRDALKIQLGAHFNTAQFPDLYRGGALTQLPNYNTGYQLTAESMSVDSVFPYSFSIVDGEIVVVPHAADNCAITILPINFAKSRFLPGWLYYLQRFVAQFDLFKAGEATTADLNSAKRDIITASTQIQRLTVKCYLVRKIRLRQAREAGSDPVLIERLYQRLRFDREEFVSCRLRPGDGPWLYPTPRLPLGKLWSPTDQHRILDICDQLETEFGVTIQRASDGCPVFIDEMPEEWSWRFCTTVISVALKALTERCNGLDETVDDKTTLLLECLFMYSVTTAVNLTDGVWSAQVKSTWKLKYGDLLGLPLVFHRHNPLSVSIGHRLHGKQMRTGWPIASTSIGDRIDELNNILLESRTINLLKSNFPGEKYLFLKDLIRQISLPTSVFDPSVVFSVVPDDLQDFLDYDHNKSAATGLNDSDEEDDIQISDWQAADIVSDLNGSSDEEFRDEHASGDSPSDDLDGLEEWPRRREVPNEEAMSSHDDLPATLRPTTDKGKGVDRSGLSDKPSFPQADQSESDSDIPIAILWKRRQTALRSTLGFAVPSKALAAPDSGDMESRSDESVHREPPTEVPYPQDVIKKFTRDYEVPDSQDSAGLTQEVSERSQSQQTTFNAARSVVVPDSQESFEIPDSQNEGLSIAGSFQHVVSHQGSVIQSATPQDMDIQYTTAVEIESLGGAAPAHQPANRT</sequence>
<feature type="compositionally biased region" description="Basic and acidic residues" evidence="1">
    <location>
        <begin position="597"/>
        <end position="610"/>
    </location>
</feature>
<protein>
    <submittedName>
        <fullName evidence="2">Uncharacterized protein</fullName>
    </submittedName>
</protein>
<comment type="caution">
    <text evidence="2">The sequence shown here is derived from an EMBL/GenBank/DDBJ whole genome shotgun (WGS) entry which is preliminary data.</text>
</comment>
<feature type="compositionally biased region" description="Basic and acidic residues" evidence="1">
    <location>
        <begin position="619"/>
        <end position="628"/>
    </location>
</feature>
<evidence type="ECO:0000313" key="2">
    <source>
        <dbReference type="EMBL" id="KAL1888150.1"/>
    </source>
</evidence>
<evidence type="ECO:0000256" key="1">
    <source>
        <dbReference type="SAM" id="MobiDB-lite"/>
    </source>
</evidence>
<keyword evidence="3" id="KW-1185">Reference proteome</keyword>
<dbReference type="EMBL" id="JAWCUI010000099">
    <property type="protein sequence ID" value="KAL1888150.1"/>
    <property type="molecule type" value="Genomic_DNA"/>
</dbReference>
<name>A0ABR3YJK8_9PEZI</name>
<dbReference type="Proteomes" id="UP001583186">
    <property type="component" value="Unassembled WGS sequence"/>
</dbReference>
<gene>
    <name evidence="2" type="ORF">Sste5346_009760</name>
</gene>
<feature type="region of interest" description="Disordered" evidence="1">
    <location>
        <begin position="482"/>
        <end position="564"/>
    </location>
</feature>
<feature type="region of interest" description="Disordered" evidence="1">
    <location>
        <begin position="580"/>
        <end position="655"/>
    </location>
</feature>
<evidence type="ECO:0000313" key="3">
    <source>
        <dbReference type="Proteomes" id="UP001583186"/>
    </source>
</evidence>
<proteinExistence type="predicted"/>
<feature type="compositionally biased region" description="Basic and acidic residues" evidence="1">
    <location>
        <begin position="507"/>
        <end position="526"/>
    </location>
</feature>
<reference evidence="2 3" key="1">
    <citation type="journal article" date="2024" name="IMA Fungus">
        <title>IMA Genome - F19 : A genome assembly and annotation guide to empower mycologists, including annotated draft genome sequences of Ceratocystis pirilliformis, Diaporthe australafricana, Fusarium ophioides, Paecilomyces lecythidis, and Sporothrix stenoceras.</title>
        <authorList>
            <person name="Aylward J."/>
            <person name="Wilson A.M."/>
            <person name="Visagie C.M."/>
            <person name="Spraker J."/>
            <person name="Barnes I."/>
            <person name="Buitendag C."/>
            <person name="Ceriani C."/>
            <person name="Del Mar Angel L."/>
            <person name="du Plessis D."/>
            <person name="Fuchs T."/>
            <person name="Gasser K."/>
            <person name="Kramer D."/>
            <person name="Li W."/>
            <person name="Munsamy K."/>
            <person name="Piso A."/>
            <person name="Price J.L."/>
            <person name="Sonnekus B."/>
            <person name="Thomas C."/>
            <person name="van der Nest A."/>
            <person name="van Dijk A."/>
            <person name="van Heerden A."/>
            <person name="van Vuuren N."/>
            <person name="Yilmaz N."/>
            <person name="Duong T.A."/>
            <person name="van der Merwe N.A."/>
            <person name="Wingfield M.J."/>
            <person name="Wingfield B.D."/>
        </authorList>
    </citation>
    <scope>NUCLEOTIDE SEQUENCE [LARGE SCALE GENOMIC DNA]</scope>
    <source>
        <strain evidence="2 3">CMW 5346</strain>
    </source>
</reference>
<organism evidence="2 3">
    <name type="scientific">Sporothrix stenoceras</name>
    <dbReference type="NCBI Taxonomy" id="5173"/>
    <lineage>
        <taxon>Eukaryota</taxon>
        <taxon>Fungi</taxon>
        <taxon>Dikarya</taxon>
        <taxon>Ascomycota</taxon>
        <taxon>Pezizomycotina</taxon>
        <taxon>Sordariomycetes</taxon>
        <taxon>Sordariomycetidae</taxon>
        <taxon>Ophiostomatales</taxon>
        <taxon>Ophiostomataceae</taxon>
        <taxon>Sporothrix</taxon>
    </lineage>
</organism>
<feature type="compositionally biased region" description="Basic and acidic residues" evidence="1">
    <location>
        <begin position="533"/>
        <end position="545"/>
    </location>
</feature>
<feature type="compositionally biased region" description="Polar residues" evidence="1">
    <location>
        <begin position="632"/>
        <end position="655"/>
    </location>
</feature>
<accession>A0ABR3YJK8</accession>